<reference evidence="2 3" key="1">
    <citation type="submission" date="2019-06" db="EMBL/GenBank/DDBJ databases">
        <title>Sequencing the genomes of 1000 actinobacteria strains.</title>
        <authorList>
            <person name="Klenk H.-P."/>
        </authorList>
    </citation>
    <scope>NUCLEOTIDE SEQUENCE [LARGE SCALE GENOMIC DNA]</scope>
    <source>
        <strain evidence="2 3">DSM 10596</strain>
    </source>
</reference>
<dbReference type="AlphaFoldDB" id="A0A542SPN0"/>
<accession>A0A542SPN0</accession>
<sequence length="224" mass="23875">MVHADTFPHSHPRPGKWFAVVSLFLVGPSMLSACSAGGGAEATYATAMPTAAGTVVQGKDSTYDPVAAAENMGVQLSEQQLEALADGEVTYDEYQKAAQRLKACADAAGVKFEFTGDENQVIQYRTESDGGPLDAKFDACYESEFGALSIVWQGYREEFGPQAAALAGCIREKGEEPRLLILEKIDQLEQLGVDPQSECIDPKLNQGPNATAEPVTPQNPTSGQ</sequence>
<evidence type="ECO:0000313" key="3">
    <source>
        <dbReference type="Proteomes" id="UP000316181"/>
    </source>
</evidence>
<organism evidence="2 3">
    <name type="scientific">Rarobacter incanus</name>
    <dbReference type="NCBI Taxonomy" id="153494"/>
    <lineage>
        <taxon>Bacteria</taxon>
        <taxon>Bacillati</taxon>
        <taxon>Actinomycetota</taxon>
        <taxon>Actinomycetes</taxon>
        <taxon>Micrococcales</taxon>
        <taxon>Rarobacteraceae</taxon>
        <taxon>Rarobacter</taxon>
    </lineage>
</organism>
<protein>
    <submittedName>
        <fullName evidence="2">Uncharacterized protein</fullName>
    </submittedName>
</protein>
<name>A0A542SPN0_9MICO</name>
<evidence type="ECO:0000313" key="2">
    <source>
        <dbReference type="EMBL" id="TQK76528.1"/>
    </source>
</evidence>
<proteinExistence type="predicted"/>
<keyword evidence="3" id="KW-1185">Reference proteome</keyword>
<dbReference type="EMBL" id="VFNV01000001">
    <property type="protein sequence ID" value="TQK76528.1"/>
    <property type="molecule type" value="Genomic_DNA"/>
</dbReference>
<gene>
    <name evidence="2" type="ORF">FB389_1207</name>
</gene>
<dbReference type="RefSeq" id="WP_142111848.1">
    <property type="nucleotide sequence ID" value="NZ_BAAATB010000002.1"/>
</dbReference>
<dbReference type="OrthoDB" id="9824007at2"/>
<feature type="region of interest" description="Disordered" evidence="1">
    <location>
        <begin position="196"/>
        <end position="224"/>
    </location>
</feature>
<dbReference type="Proteomes" id="UP000316181">
    <property type="component" value="Unassembled WGS sequence"/>
</dbReference>
<evidence type="ECO:0000256" key="1">
    <source>
        <dbReference type="SAM" id="MobiDB-lite"/>
    </source>
</evidence>
<comment type="caution">
    <text evidence="2">The sequence shown here is derived from an EMBL/GenBank/DDBJ whole genome shotgun (WGS) entry which is preliminary data.</text>
</comment>